<reference evidence="1 2" key="2">
    <citation type="journal article" date="2022" name="Mol. Ecol. Resour.">
        <title>The genomes of chicory, endive, great burdock and yacon provide insights into Asteraceae paleo-polyploidization history and plant inulin production.</title>
        <authorList>
            <person name="Fan W."/>
            <person name="Wang S."/>
            <person name="Wang H."/>
            <person name="Wang A."/>
            <person name="Jiang F."/>
            <person name="Liu H."/>
            <person name="Zhao H."/>
            <person name="Xu D."/>
            <person name="Zhang Y."/>
        </authorList>
    </citation>
    <scope>NUCLEOTIDE SEQUENCE [LARGE SCALE GENOMIC DNA]</scope>
    <source>
        <strain evidence="2">cv. Punajuju</strain>
        <tissue evidence="1">Leaves</tissue>
    </source>
</reference>
<sequence>MPMPSSCHSPLQPRYPVGMLPKYSVVQQPCCLANSLLSNHPNMAASPHKDGYISTTMSPCDKTNILRRQKVLVAPVIHLHPLT</sequence>
<evidence type="ECO:0000313" key="1">
    <source>
        <dbReference type="EMBL" id="KAI3750572.1"/>
    </source>
</evidence>
<dbReference type="EMBL" id="CM042012">
    <property type="protein sequence ID" value="KAI3750572.1"/>
    <property type="molecule type" value="Genomic_DNA"/>
</dbReference>
<dbReference type="Proteomes" id="UP001055811">
    <property type="component" value="Linkage Group LG04"/>
</dbReference>
<comment type="caution">
    <text evidence="1">The sequence shown here is derived from an EMBL/GenBank/DDBJ whole genome shotgun (WGS) entry which is preliminary data.</text>
</comment>
<evidence type="ECO:0000313" key="2">
    <source>
        <dbReference type="Proteomes" id="UP001055811"/>
    </source>
</evidence>
<accession>A0ACB9DVJ9</accession>
<name>A0ACB9DVJ9_CICIN</name>
<protein>
    <submittedName>
        <fullName evidence="1">Uncharacterized protein</fullName>
    </submittedName>
</protein>
<proteinExistence type="predicted"/>
<gene>
    <name evidence="1" type="ORF">L2E82_21237</name>
</gene>
<keyword evidence="2" id="KW-1185">Reference proteome</keyword>
<organism evidence="1 2">
    <name type="scientific">Cichorium intybus</name>
    <name type="common">Chicory</name>
    <dbReference type="NCBI Taxonomy" id="13427"/>
    <lineage>
        <taxon>Eukaryota</taxon>
        <taxon>Viridiplantae</taxon>
        <taxon>Streptophyta</taxon>
        <taxon>Embryophyta</taxon>
        <taxon>Tracheophyta</taxon>
        <taxon>Spermatophyta</taxon>
        <taxon>Magnoliopsida</taxon>
        <taxon>eudicotyledons</taxon>
        <taxon>Gunneridae</taxon>
        <taxon>Pentapetalae</taxon>
        <taxon>asterids</taxon>
        <taxon>campanulids</taxon>
        <taxon>Asterales</taxon>
        <taxon>Asteraceae</taxon>
        <taxon>Cichorioideae</taxon>
        <taxon>Cichorieae</taxon>
        <taxon>Cichoriinae</taxon>
        <taxon>Cichorium</taxon>
    </lineage>
</organism>
<reference evidence="2" key="1">
    <citation type="journal article" date="2022" name="Mol. Ecol. Resour.">
        <title>The genomes of chicory, endive, great burdock and yacon provide insights into Asteraceae palaeo-polyploidization history and plant inulin production.</title>
        <authorList>
            <person name="Fan W."/>
            <person name="Wang S."/>
            <person name="Wang H."/>
            <person name="Wang A."/>
            <person name="Jiang F."/>
            <person name="Liu H."/>
            <person name="Zhao H."/>
            <person name="Xu D."/>
            <person name="Zhang Y."/>
        </authorList>
    </citation>
    <scope>NUCLEOTIDE SEQUENCE [LARGE SCALE GENOMIC DNA]</scope>
    <source>
        <strain evidence="2">cv. Punajuju</strain>
    </source>
</reference>